<protein>
    <submittedName>
        <fullName evidence="2">Uncharacterized protein</fullName>
    </submittedName>
</protein>
<name>A0A377E314_ECOLX</name>
<dbReference type="Proteomes" id="UP000254088">
    <property type="component" value="Unassembled WGS sequence"/>
</dbReference>
<evidence type="ECO:0000313" key="2">
    <source>
        <dbReference type="EMBL" id="STM57937.1"/>
    </source>
</evidence>
<dbReference type="AlphaFoldDB" id="A0A377E314"/>
<dbReference type="EMBL" id="UGEX01000002">
    <property type="protein sequence ID" value="STM57937.1"/>
    <property type="molecule type" value="Genomic_DNA"/>
</dbReference>
<sequence>MVKPFAMLFTVSTIHCISSMVETMRGRPRIGRGDRPGEQPYGRHFFGNRNNRFQEDGKFSRSLALSYLYIAPGAYGTGRGCTFFRAGDHNDVTVRRALSSSLIVAKRTAAEQFLLRCNPLPRLDVSGYAFRMQRIRSGQSAELGAVWQHVFEVSTVQSSTGMKL</sequence>
<feature type="region of interest" description="Disordered" evidence="1">
    <location>
        <begin position="27"/>
        <end position="47"/>
    </location>
</feature>
<accession>A0A377E314</accession>
<evidence type="ECO:0000256" key="1">
    <source>
        <dbReference type="SAM" id="MobiDB-lite"/>
    </source>
</evidence>
<reference evidence="2 3" key="1">
    <citation type="submission" date="2018-06" db="EMBL/GenBank/DDBJ databases">
        <authorList>
            <consortium name="Pathogen Informatics"/>
            <person name="Doyle S."/>
        </authorList>
    </citation>
    <scope>NUCLEOTIDE SEQUENCE [LARGE SCALE GENOMIC DNA]</scope>
    <source>
        <strain evidence="2 3">NCTC10429</strain>
    </source>
</reference>
<evidence type="ECO:0000313" key="3">
    <source>
        <dbReference type="Proteomes" id="UP000254088"/>
    </source>
</evidence>
<proteinExistence type="predicted"/>
<organism evidence="2 3">
    <name type="scientific">Escherichia coli</name>
    <dbReference type="NCBI Taxonomy" id="562"/>
    <lineage>
        <taxon>Bacteria</taxon>
        <taxon>Pseudomonadati</taxon>
        <taxon>Pseudomonadota</taxon>
        <taxon>Gammaproteobacteria</taxon>
        <taxon>Enterobacterales</taxon>
        <taxon>Enterobacteriaceae</taxon>
        <taxon>Escherichia</taxon>
    </lineage>
</organism>
<gene>
    <name evidence="2" type="ORF">NCTC10429_04533</name>
</gene>